<protein>
    <recommendedName>
        <fullName evidence="1">C4-type zinc ribbon domain-containing protein</fullName>
    </recommendedName>
</protein>
<gene>
    <name evidence="2" type="ORF">ENP94_01180</name>
</gene>
<evidence type="ECO:0000259" key="1">
    <source>
        <dbReference type="Pfam" id="PF02591"/>
    </source>
</evidence>
<dbReference type="Pfam" id="PF02591">
    <property type="entry name" value="Zn_ribbon_9"/>
    <property type="match status" value="1"/>
</dbReference>
<sequence>MNPKIEALRSLEEFDHILRDIESDKYPDDSFKGLKASEQFIKIAEKERAKLTRKIDPKVLAQYERIMKRYGGRVVVQVIKEFCGGCYIRLPSELVVRCRTELVTCPNCGRFLYWVK</sequence>
<dbReference type="AlphaFoldDB" id="A0A7C1SWF6"/>
<dbReference type="EMBL" id="DSLG01000002">
    <property type="protein sequence ID" value="HEA86608.1"/>
    <property type="molecule type" value="Genomic_DNA"/>
</dbReference>
<organism evidence="2">
    <name type="scientific">candidate division WOR-3 bacterium</name>
    <dbReference type="NCBI Taxonomy" id="2052148"/>
    <lineage>
        <taxon>Bacteria</taxon>
        <taxon>Bacteria division WOR-3</taxon>
    </lineage>
</organism>
<dbReference type="Gene3D" id="1.10.287.1490">
    <property type="match status" value="1"/>
</dbReference>
<proteinExistence type="predicted"/>
<evidence type="ECO:0000313" key="2">
    <source>
        <dbReference type="EMBL" id="HEA86608.1"/>
    </source>
</evidence>
<feature type="domain" description="C4-type zinc ribbon" evidence="1">
    <location>
        <begin position="83"/>
        <end position="112"/>
    </location>
</feature>
<dbReference type="InterPro" id="IPR003743">
    <property type="entry name" value="Zf-RING_7"/>
</dbReference>
<accession>A0A7C1SWF6</accession>
<name>A0A7C1SWF6_UNCW3</name>
<comment type="caution">
    <text evidence="2">The sequence shown here is derived from an EMBL/GenBank/DDBJ whole genome shotgun (WGS) entry which is preliminary data.</text>
</comment>
<reference evidence="2" key="1">
    <citation type="journal article" date="2020" name="mSystems">
        <title>Genome- and Community-Level Interaction Insights into Carbon Utilization and Element Cycling Functions of Hydrothermarchaeota in Hydrothermal Sediment.</title>
        <authorList>
            <person name="Zhou Z."/>
            <person name="Liu Y."/>
            <person name="Xu W."/>
            <person name="Pan J."/>
            <person name="Luo Z.H."/>
            <person name="Li M."/>
        </authorList>
    </citation>
    <scope>NUCLEOTIDE SEQUENCE [LARGE SCALE GENOMIC DNA]</scope>
    <source>
        <strain evidence="2">SpSt-265</strain>
    </source>
</reference>